<proteinExistence type="predicted"/>
<protein>
    <submittedName>
        <fullName evidence="2">DUF2933 domain-containing protein</fullName>
    </submittedName>
</protein>
<dbReference type="InterPro" id="IPR021682">
    <property type="entry name" value="DUF2933"/>
</dbReference>
<dbReference type="RefSeq" id="WP_149164725.1">
    <property type="nucleotide sequence ID" value="NZ_QOKV01000005.1"/>
</dbReference>
<organism evidence="2 3">
    <name type="scientific">Azospirillum brasilense</name>
    <dbReference type="NCBI Taxonomy" id="192"/>
    <lineage>
        <taxon>Bacteria</taxon>
        <taxon>Pseudomonadati</taxon>
        <taxon>Pseudomonadota</taxon>
        <taxon>Alphaproteobacteria</taxon>
        <taxon>Rhodospirillales</taxon>
        <taxon>Azospirillaceae</taxon>
        <taxon>Azospirillum</taxon>
    </lineage>
</organism>
<feature type="transmembrane region" description="Helical" evidence="1">
    <location>
        <begin position="44"/>
        <end position="63"/>
    </location>
</feature>
<evidence type="ECO:0000256" key="1">
    <source>
        <dbReference type="SAM" id="Phobius"/>
    </source>
</evidence>
<keyword evidence="1" id="KW-0472">Membrane</keyword>
<keyword evidence="1" id="KW-1133">Transmembrane helix</keyword>
<reference evidence="2 3" key="1">
    <citation type="submission" date="2018-07" db="EMBL/GenBank/DDBJ databases">
        <title>Genome sequence of Roseomonas fauriae ATCC 49958.</title>
        <authorList>
            <person name="Sant'Anna F.H."/>
            <person name="Baldani J.I."/>
            <person name="Zilli J.E."/>
            <person name="Reis V.M."/>
            <person name="Hartmann A."/>
            <person name="Cruz L."/>
            <person name="de Souza E.M."/>
            <person name="de Oliveira Pedrosa F."/>
            <person name="Passaglia L.M.P."/>
        </authorList>
    </citation>
    <scope>NUCLEOTIDE SEQUENCE [LARGE SCALE GENOMIC DNA]</scope>
    <source>
        <strain evidence="2 3">ATCC 49958</strain>
    </source>
</reference>
<keyword evidence="1" id="KW-0812">Transmembrane</keyword>
<comment type="caution">
    <text evidence="2">The sequence shown here is derived from an EMBL/GenBank/DDBJ whole genome shotgun (WGS) entry which is preliminary data.</text>
</comment>
<sequence>MEAQARVEEQVKRMPWWRSWPAIGGFGVATTAAVYLSTAYPDQLLSALPYLGLLACPVMHLVMCSGMKGKGSSCHKSDGQK</sequence>
<accession>A0A6L3B1K2</accession>
<dbReference type="EMBL" id="QOKV01000005">
    <property type="protein sequence ID" value="KAA0686153.1"/>
    <property type="molecule type" value="Genomic_DNA"/>
</dbReference>
<evidence type="ECO:0000313" key="3">
    <source>
        <dbReference type="Proteomes" id="UP000476837"/>
    </source>
</evidence>
<dbReference type="Proteomes" id="UP000476837">
    <property type="component" value="Unassembled WGS sequence"/>
</dbReference>
<evidence type="ECO:0000313" key="2">
    <source>
        <dbReference type="EMBL" id="KAA0686153.1"/>
    </source>
</evidence>
<name>A0A6L3B1K2_AZOBR</name>
<dbReference type="AlphaFoldDB" id="A0A6L3B1K2"/>
<feature type="transmembrane region" description="Helical" evidence="1">
    <location>
        <begin position="20"/>
        <end position="38"/>
    </location>
</feature>
<dbReference type="Pfam" id="PF11666">
    <property type="entry name" value="DUF2933"/>
    <property type="match status" value="1"/>
</dbReference>
<gene>
    <name evidence="2" type="ORF">DS837_10660</name>
</gene>